<name>A0A9W6FTA5_9BACT</name>
<sequence length="137" mass="14884">MMIQCDERKIYLSCMMVIFSLVVAISTAWGGSMRINMKDGTFVDVPYFWEENGEYKFEMAGGEAGVPKSQVTSVQEVVISKEFDPEVLIEDPQGTSGTGQEKALQEIIDTKFSSKSGGGKAGSGRKPEAAENGRSRG</sequence>
<protein>
    <submittedName>
        <fullName evidence="3">Uncharacterized protein</fullName>
    </submittedName>
</protein>
<feature type="transmembrane region" description="Helical" evidence="2">
    <location>
        <begin position="12"/>
        <end position="31"/>
    </location>
</feature>
<feature type="compositionally biased region" description="Basic and acidic residues" evidence="1">
    <location>
        <begin position="125"/>
        <end position="137"/>
    </location>
</feature>
<reference evidence="3" key="1">
    <citation type="submission" date="2022-12" db="EMBL/GenBank/DDBJ databases">
        <title>Reference genome sequencing for broad-spectrum identification of bacterial and archaeal isolates by mass spectrometry.</title>
        <authorList>
            <person name="Sekiguchi Y."/>
            <person name="Tourlousse D.M."/>
        </authorList>
    </citation>
    <scope>NUCLEOTIDE SEQUENCE</scope>
    <source>
        <strain evidence="3">ASRB1</strain>
    </source>
</reference>
<organism evidence="3 4">
    <name type="scientific">Desulforhabdus amnigena</name>
    <dbReference type="NCBI Taxonomy" id="40218"/>
    <lineage>
        <taxon>Bacteria</taxon>
        <taxon>Pseudomonadati</taxon>
        <taxon>Thermodesulfobacteriota</taxon>
        <taxon>Syntrophobacteria</taxon>
        <taxon>Syntrophobacterales</taxon>
        <taxon>Syntrophobacteraceae</taxon>
        <taxon>Desulforhabdus</taxon>
    </lineage>
</organism>
<keyword evidence="4" id="KW-1185">Reference proteome</keyword>
<evidence type="ECO:0000256" key="1">
    <source>
        <dbReference type="SAM" id="MobiDB-lite"/>
    </source>
</evidence>
<evidence type="ECO:0000313" key="4">
    <source>
        <dbReference type="Proteomes" id="UP001144372"/>
    </source>
</evidence>
<accession>A0A9W6FTA5</accession>
<evidence type="ECO:0000256" key="2">
    <source>
        <dbReference type="SAM" id="Phobius"/>
    </source>
</evidence>
<keyword evidence="2" id="KW-1133">Transmembrane helix</keyword>
<proteinExistence type="predicted"/>
<dbReference type="RefSeq" id="WP_281792402.1">
    <property type="nucleotide sequence ID" value="NZ_BSDR01000001.1"/>
</dbReference>
<dbReference type="EMBL" id="BSDR01000001">
    <property type="protein sequence ID" value="GLI33395.1"/>
    <property type="molecule type" value="Genomic_DNA"/>
</dbReference>
<comment type="caution">
    <text evidence="3">The sequence shown here is derived from an EMBL/GenBank/DDBJ whole genome shotgun (WGS) entry which is preliminary data.</text>
</comment>
<evidence type="ECO:0000313" key="3">
    <source>
        <dbReference type="EMBL" id="GLI33395.1"/>
    </source>
</evidence>
<gene>
    <name evidence="3" type="ORF">DAMNIGENAA_08280</name>
</gene>
<keyword evidence="2" id="KW-0472">Membrane</keyword>
<dbReference type="AlphaFoldDB" id="A0A9W6FTA5"/>
<feature type="region of interest" description="Disordered" evidence="1">
    <location>
        <begin position="109"/>
        <end position="137"/>
    </location>
</feature>
<dbReference type="Proteomes" id="UP001144372">
    <property type="component" value="Unassembled WGS sequence"/>
</dbReference>
<keyword evidence="2" id="KW-0812">Transmembrane</keyword>